<dbReference type="InterPro" id="IPR003741">
    <property type="entry name" value="LUD_dom"/>
</dbReference>
<proteinExistence type="predicted"/>
<comment type="caution">
    <text evidence="2">The sequence shown here is derived from an EMBL/GenBank/DDBJ whole genome shotgun (WGS) entry which is preliminary data.</text>
</comment>
<feature type="domain" description="LUD" evidence="1">
    <location>
        <begin position="12"/>
        <end position="210"/>
    </location>
</feature>
<dbReference type="AlphaFoldDB" id="A0A9D2DC89"/>
<dbReference type="PANTHER" id="PTHR36179">
    <property type="entry name" value="LUD_DOM DOMAIN-CONTAINING PROTEIN"/>
    <property type="match status" value="1"/>
</dbReference>
<dbReference type="Proteomes" id="UP000824014">
    <property type="component" value="Unassembled WGS sequence"/>
</dbReference>
<gene>
    <name evidence="2" type="ORF">H9816_00390</name>
</gene>
<evidence type="ECO:0000313" key="3">
    <source>
        <dbReference type="Proteomes" id="UP000824014"/>
    </source>
</evidence>
<name>A0A9D2DC89_9BACT</name>
<organism evidence="2 3">
    <name type="scientific">Candidatus Tidjanibacter faecipullorum</name>
    <dbReference type="NCBI Taxonomy" id="2838766"/>
    <lineage>
        <taxon>Bacteria</taxon>
        <taxon>Pseudomonadati</taxon>
        <taxon>Bacteroidota</taxon>
        <taxon>Bacteroidia</taxon>
        <taxon>Bacteroidales</taxon>
        <taxon>Rikenellaceae</taxon>
        <taxon>Tidjanibacter</taxon>
    </lineage>
</organism>
<sequence length="216" mass="24129">MQTNPENTDNLLERCAERLRRNGFEVVILPDEKAAGAFIRERIETLAPASVSFGDSMTLYATGTIDWLRSQDRFPLIDTFEPGVPFRQLIDRRRQALLCDTFLTGINAVTLTGELHWLDMIGNRIAPIAFGPRHIILPVGRNKIVADSAAAYERIRTKAAPQNVARHEGMVTPCAKTGVCYDCSSPHRICNERLILHKCHPAGRITVVLIDRDLGL</sequence>
<evidence type="ECO:0000259" key="1">
    <source>
        <dbReference type="Pfam" id="PF02589"/>
    </source>
</evidence>
<dbReference type="SUPFAM" id="SSF100950">
    <property type="entry name" value="NagB/RpiA/CoA transferase-like"/>
    <property type="match status" value="1"/>
</dbReference>
<reference evidence="2" key="2">
    <citation type="submission" date="2021-04" db="EMBL/GenBank/DDBJ databases">
        <authorList>
            <person name="Gilroy R."/>
        </authorList>
    </citation>
    <scope>NUCLEOTIDE SEQUENCE</scope>
    <source>
        <strain evidence="2">ChiHjej11B10-19426</strain>
    </source>
</reference>
<evidence type="ECO:0000313" key="2">
    <source>
        <dbReference type="EMBL" id="HIZ14366.1"/>
    </source>
</evidence>
<dbReference type="InterPro" id="IPR037171">
    <property type="entry name" value="NagB/RpiA_transferase-like"/>
</dbReference>
<reference evidence="2" key="1">
    <citation type="journal article" date="2021" name="PeerJ">
        <title>Extensive microbial diversity within the chicken gut microbiome revealed by metagenomics and culture.</title>
        <authorList>
            <person name="Gilroy R."/>
            <person name="Ravi A."/>
            <person name="Getino M."/>
            <person name="Pursley I."/>
            <person name="Horton D.L."/>
            <person name="Alikhan N.F."/>
            <person name="Baker D."/>
            <person name="Gharbi K."/>
            <person name="Hall N."/>
            <person name="Watson M."/>
            <person name="Adriaenssens E.M."/>
            <person name="Foster-Nyarko E."/>
            <person name="Jarju S."/>
            <person name="Secka A."/>
            <person name="Antonio M."/>
            <person name="Oren A."/>
            <person name="Chaudhuri R.R."/>
            <person name="La Ragione R."/>
            <person name="Hildebrand F."/>
            <person name="Pallen M.J."/>
        </authorList>
    </citation>
    <scope>NUCLEOTIDE SEQUENCE</scope>
    <source>
        <strain evidence="2">ChiHjej11B10-19426</strain>
    </source>
</reference>
<dbReference type="PANTHER" id="PTHR36179:SF2">
    <property type="entry name" value="LUD DOMAIN-CONTAINING PROTEIN"/>
    <property type="match status" value="1"/>
</dbReference>
<protein>
    <submittedName>
        <fullName evidence="2">Lactate utilization protein</fullName>
    </submittedName>
</protein>
<dbReference type="EMBL" id="DXCC01000002">
    <property type="protein sequence ID" value="HIZ14366.1"/>
    <property type="molecule type" value="Genomic_DNA"/>
</dbReference>
<dbReference type="Pfam" id="PF02589">
    <property type="entry name" value="LUD_dom"/>
    <property type="match status" value="1"/>
</dbReference>
<accession>A0A9D2DC89</accession>